<dbReference type="SUPFAM" id="SSF51735">
    <property type="entry name" value="NAD(P)-binding Rossmann-fold domains"/>
    <property type="match status" value="1"/>
</dbReference>
<reference evidence="2" key="1">
    <citation type="journal article" date="2019" name="Int. J. Syst. Evol. Microbiol.">
        <title>The Global Catalogue of Microorganisms (GCM) 10K type strain sequencing project: providing services to taxonomists for standard genome sequencing and annotation.</title>
        <authorList>
            <consortium name="The Broad Institute Genomics Platform"/>
            <consortium name="The Broad Institute Genome Sequencing Center for Infectious Disease"/>
            <person name="Wu L."/>
            <person name="Ma J."/>
        </authorList>
    </citation>
    <scope>NUCLEOTIDE SEQUENCE [LARGE SCALE GENOMIC DNA]</scope>
    <source>
        <strain evidence="2">ZS-22-S1</strain>
    </source>
</reference>
<evidence type="ECO:0000313" key="1">
    <source>
        <dbReference type="EMBL" id="MFC4856044.1"/>
    </source>
</evidence>
<sequence length="80" mass="8629">MDPVPMFGNVNAAAAALRNWVLNLDKELAGTGVHAAHVAINVWIGDGAPEGIPTATPEQIAPVYWDLHEQRDRAEIIFNA</sequence>
<comment type="caution">
    <text evidence="1">The sequence shown here is derived from an EMBL/GenBank/DDBJ whole genome shotgun (WGS) entry which is preliminary data.</text>
</comment>
<protein>
    <submittedName>
        <fullName evidence="1">Uncharacterized protein</fullName>
    </submittedName>
</protein>
<dbReference type="Proteomes" id="UP001595859">
    <property type="component" value="Unassembled WGS sequence"/>
</dbReference>
<dbReference type="InterPro" id="IPR036291">
    <property type="entry name" value="NAD(P)-bd_dom_sf"/>
</dbReference>
<gene>
    <name evidence="1" type="ORF">ACFPCV_21270</name>
</gene>
<keyword evidence="2" id="KW-1185">Reference proteome</keyword>
<evidence type="ECO:0000313" key="2">
    <source>
        <dbReference type="Proteomes" id="UP001595859"/>
    </source>
</evidence>
<dbReference type="EMBL" id="JBHSIS010000009">
    <property type="protein sequence ID" value="MFC4856044.1"/>
    <property type="molecule type" value="Genomic_DNA"/>
</dbReference>
<name>A0ABV9S8E6_9PSEU</name>
<proteinExistence type="predicted"/>
<accession>A0ABV9S8E6</accession>
<organism evidence="1 2">
    <name type="scientific">Actinophytocola glycyrrhizae</name>
    <dbReference type="NCBI Taxonomy" id="2044873"/>
    <lineage>
        <taxon>Bacteria</taxon>
        <taxon>Bacillati</taxon>
        <taxon>Actinomycetota</taxon>
        <taxon>Actinomycetes</taxon>
        <taxon>Pseudonocardiales</taxon>
        <taxon>Pseudonocardiaceae</taxon>
    </lineage>
</organism>